<keyword evidence="2 5" id="KW-0812">Transmembrane</keyword>
<evidence type="ECO:0000313" key="6">
    <source>
        <dbReference type="EMBL" id="AVG23075.1"/>
    </source>
</evidence>
<feature type="transmembrane region" description="Helical" evidence="5">
    <location>
        <begin position="35"/>
        <end position="55"/>
    </location>
</feature>
<evidence type="ECO:0000313" key="7">
    <source>
        <dbReference type="Proteomes" id="UP000243077"/>
    </source>
</evidence>
<accession>A0A2L2BN25</accession>
<keyword evidence="7" id="KW-1185">Reference proteome</keyword>
<gene>
    <name evidence="6" type="ORF">C3B54_1168</name>
</gene>
<evidence type="ECO:0000256" key="2">
    <source>
        <dbReference type="ARBA" id="ARBA00022692"/>
    </source>
</evidence>
<dbReference type="GO" id="GO:0012505">
    <property type="term" value="C:endomembrane system"/>
    <property type="evidence" value="ECO:0007669"/>
    <property type="project" value="UniProtKB-SubCell"/>
</dbReference>
<dbReference type="InterPro" id="IPR007318">
    <property type="entry name" value="Phopholipid_MeTrfase"/>
</dbReference>
<evidence type="ECO:0008006" key="8">
    <source>
        <dbReference type="Google" id="ProtNLM"/>
    </source>
</evidence>
<dbReference type="PANTHER" id="PTHR43847:SF1">
    <property type="entry name" value="BLL3993 PROTEIN"/>
    <property type="match status" value="1"/>
</dbReference>
<feature type="transmembrane region" description="Helical" evidence="5">
    <location>
        <begin position="97"/>
        <end position="119"/>
    </location>
</feature>
<organism evidence="6 7">
    <name type="scientific">Pontimonas salivibrio</name>
    <dbReference type="NCBI Taxonomy" id="1159327"/>
    <lineage>
        <taxon>Bacteria</taxon>
        <taxon>Bacillati</taxon>
        <taxon>Actinomycetota</taxon>
        <taxon>Actinomycetes</taxon>
        <taxon>Micrococcales</taxon>
        <taxon>Microbacteriaceae</taxon>
        <taxon>Pontimonas</taxon>
    </lineage>
</organism>
<dbReference type="AlphaFoldDB" id="A0A2L2BN25"/>
<feature type="transmembrane region" description="Helical" evidence="5">
    <location>
        <begin position="6"/>
        <end position="23"/>
    </location>
</feature>
<reference evidence="6 7" key="1">
    <citation type="submission" date="2018-02" db="EMBL/GenBank/DDBJ databases">
        <title>Complete genome of the streamlined marine actinobacterium Pontimonas salivibrio CL-TW6 adapted to coastal planktonic lifestype.</title>
        <authorList>
            <person name="Cho B.C."/>
            <person name="Hardies S.C."/>
            <person name="Jang G.I."/>
            <person name="Hwang C.Y."/>
        </authorList>
    </citation>
    <scope>NUCLEOTIDE SEQUENCE [LARGE SCALE GENOMIC DNA]</scope>
    <source>
        <strain evidence="6 7">CL-TW6</strain>
    </source>
</reference>
<dbReference type="OrthoDB" id="941586at2"/>
<dbReference type="Proteomes" id="UP000243077">
    <property type="component" value="Chromosome"/>
</dbReference>
<protein>
    <recommendedName>
        <fullName evidence="8">Isoprenylcysteine carboxylmethyltransferase family protein</fullName>
    </recommendedName>
</protein>
<dbReference type="Gene3D" id="1.20.120.1630">
    <property type="match status" value="1"/>
</dbReference>
<dbReference type="RefSeq" id="WP_104912737.1">
    <property type="nucleotide sequence ID" value="NZ_CP026923.1"/>
</dbReference>
<proteinExistence type="predicted"/>
<evidence type="ECO:0000256" key="5">
    <source>
        <dbReference type="SAM" id="Phobius"/>
    </source>
</evidence>
<dbReference type="KEGG" id="psai:C3B54_1168"/>
<comment type="subcellular location">
    <subcellularLocation>
        <location evidence="1">Endomembrane system</location>
        <topology evidence="1">Multi-pass membrane protein</topology>
    </subcellularLocation>
</comment>
<name>A0A2L2BN25_9MICO</name>
<keyword evidence="4 5" id="KW-0472">Membrane</keyword>
<dbReference type="EMBL" id="CP026923">
    <property type="protein sequence ID" value="AVG23075.1"/>
    <property type="molecule type" value="Genomic_DNA"/>
</dbReference>
<keyword evidence="3 5" id="KW-1133">Transmembrane helix</keyword>
<dbReference type="PANTHER" id="PTHR43847">
    <property type="entry name" value="BLL3993 PROTEIN"/>
    <property type="match status" value="1"/>
</dbReference>
<evidence type="ECO:0000256" key="3">
    <source>
        <dbReference type="ARBA" id="ARBA00022989"/>
    </source>
</evidence>
<evidence type="ECO:0000256" key="1">
    <source>
        <dbReference type="ARBA" id="ARBA00004127"/>
    </source>
</evidence>
<dbReference type="Pfam" id="PF04191">
    <property type="entry name" value="PEMT"/>
    <property type="match status" value="1"/>
</dbReference>
<sequence length="154" mass="16481">MKPVSAWSLVALQFFFIAALVVLPQGGLWPGGTLVTVLGGVLVSVGVAIGLAAVLRLGRTLTPSPIPREDGHLETTGVYAWARHPIYTALLTLSLGLVVWGASTGHVVVFVFLSMLLGLKARAEEKMLFTKYEAYAEYAARVGRFFPGIGLLKK</sequence>
<evidence type="ECO:0000256" key="4">
    <source>
        <dbReference type="ARBA" id="ARBA00023136"/>
    </source>
</evidence>
<dbReference type="InterPro" id="IPR052527">
    <property type="entry name" value="Metal_cation-efflux_comp"/>
</dbReference>